<dbReference type="PANTHER" id="PTHR43900:SF47">
    <property type="entry name" value="GLUTATHIONE S-TRANSFERASE F6-RELATED"/>
    <property type="match status" value="1"/>
</dbReference>
<dbReference type="Gene3D" id="1.20.1050.10">
    <property type="match status" value="1"/>
</dbReference>
<dbReference type="SFLD" id="SFLDS00019">
    <property type="entry name" value="Glutathione_Transferase_(cytos"/>
    <property type="match status" value="1"/>
</dbReference>
<dbReference type="GO" id="GO:0009407">
    <property type="term" value="P:toxin catabolic process"/>
    <property type="evidence" value="ECO:0007669"/>
    <property type="project" value="UniProtKB-ARBA"/>
</dbReference>
<dbReference type="SFLD" id="SFLDG00358">
    <property type="entry name" value="Main_(cytGST)"/>
    <property type="match status" value="1"/>
</dbReference>
<gene>
    <name evidence="7" type="primary">LOC110727753</name>
</gene>
<comment type="catalytic activity">
    <reaction evidence="4">
        <text>RX + glutathione = an S-substituted glutathione + a halide anion + H(+)</text>
        <dbReference type="Rhea" id="RHEA:16437"/>
        <dbReference type="ChEBI" id="CHEBI:15378"/>
        <dbReference type="ChEBI" id="CHEBI:16042"/>
        <dbReference type="ChEBI" id="CHEBI:17792"/>
        <dbReference type="ChEBI" id="CHEBI:57925"/>
        <dbReference type="ChEBI" id="CHEBI:90779"/>
        <dbReference type="EC" id="2.5.1.18"/>
    </reaction>
</comment>
<evidence type="ECO:0000256" key="1">
    <source>
        <dbReference type="ARBA" id="ARBA00010128"/>
    </source>
</evidence>
<dbReference type="InterPro" id="IPR040079">
    <property type="entry name" value="Glutathione_S-Trfase"/>
</dbReference>
<comment type="similarity">
    <text evidence="1">Belongs to the GST superfamily. Phi family.</text>
</comment>
<dbReference type="InterPro" id="IPR036282">
    <property type="entry name" value="Glutathione-S-Trfase_C_sf"/>
</dbReference>
<dbReference type="InterPro" id="IPR004046">
    <property type="entry name" value="GST_C"/>
</dbReference>
<evidence type="ECO:0000259" key="6">
    <source>
        <dbReference type="PROSITE" id="PS50405"/>
    </source>
</evidence>
<reference evidence="7" key="2">
    <citation type="submission" date="2021-03" db="UniProtKB">
        <authorList>
            <consortium name="EnsemblPlants"/>
        </authorList>
    </citation>
    <scope>IDENTIFICATION</scope>
</reference>
<reference evidence="7" key="1">
    <citation type="journal article" date="2017" name="Nature">
        <title>The genome of Chenopodium quinoa.</title>
        <authorList>
            <person name="Jarvis D.E."/>
            <person name="Ho Y.S."/>
            <person name="Lightfoot D.J."/>
            <person name="Schmoeckel S.M."/>
            <person name="Li B."/>
            <person name="Borm T.J.A."/>
            <person name="Ohyanagi H."/>
            <person name="Mineta K."/>
            <person name="Michell C.T."/>
            <person name="Saber N."/>
            <person name="Kharbatia N.M."/>
            <person name="Rupper R.R."/>
            <person name="Sharp A.R."/>
            <person name="Dally N."/>
            <person name="Boughton B.A."/>
            <person name="Woo Y.H."/>
            <person name="Gao G."/>
            <person name="Schijlen E.G.W.M."/>
            <person name="Guo X."/>
            <person name="Momin A.A."/>
            <person name="Negrao S."/>
            <person name="Al-Babili S."/>
            <person name="Gehring C."/>
            <person name="Roessner U."/>
            <person name="Jung C."/>
            <person name="Murphy K."/>
            <person name="Arold S.T."/>
            <person name="Gojobori T."/>
            <person name="van der Linden C.G."/>
            <person name="van Loo E.N."/>
            <person name="Jellen E.N."/>
            <person name="Maughan P.J."/>
            <person name="Tester M."/>
        </authorList>
    </citation>
    <scope>NUCLEOTIDE SEQUENCE [LARGE SCALE GENOMIC DNA]</scope>
    <source>
        <strain evidence="7">cv. PI 614886</strain>
    </source>
</reference>
<keyword evidence="8" id="KW-1185">Reference proteome</keyword>
<sequence length="218" mass="24992">MGIKVYGSDYPITPNVMRVLAAVYEKELEFDYVPLDMKSGAHKQMPYLSLNPFGQVPALEDGDIKLFESRAITRYIANEYENKGTQLLTKDTKKMALVEVWVEVEALHFDPVAIKLGWELVYKKIFDMEPDMAVVEENKAKLAKVLDVFEARLTQLKYLAGEAFSLADLNHLPIVHYLMNSQVKQLFEERPNVSAWCKDILSRPSWIKVVTLHEKLKG</sequence>
<name>A0A803L9S1_CHEQI</name>
<dbReference type="EnsemblPlants" id="AUR62008610-RA">
    <property type="protein sequence ID" value="AUR62008610-RA:cds"/>
    <property type="gene ID" value="AUR62008610"/>
</dbReference>
<dbReference type="Gramene" id="AUR62008610-RA">
    <property type="protein sequence ID" value="AUR62008610-RA:cds"/>
    <property type="gene ID" value="AUR62008610"/>
</dbReference>
<accession>A0A803L9S1</accession>
<evidence type="ECO:0000259" key="5">
    <source>
        <dbReference type="PROSITE" id="PS50404"/>
    </source>
</evidence>
<dbReference type="Pfam" id="PF00043">
    <property type="entry name" value="GST_C"/>
    <property type="match status" value="1"/>
</dbReference>
<dbReference type="GeneID" id="110727753"/>
<dbReference type="EC" id="2.5.1.18" evidence="2"/>
<dbReference type="CDD" id="cd03187">
    <property type="entry name" value="GST_C_Phi"/>
    <property type="match status" value="1"/>
</dbReference>
<dbReference type="InterPro" id="IPR034347">
    <property type="entry name" value="GST_Phi_C"/>
</dbReference>
<feature type="domain" description="GST N-terminal" evidence="5">
    <location>
        <begin position="3"/>
        <end position="84"/>
    </location>
</feature>
<evidence type="ECO:0000313" key="8">
    <source>
        <dbReference type="Proteomes" id="UP000596660"/>
    </source>
</evidence>
<organism evidence="7 8">
    <name type="scientific">Chenopodium quinoa</name>
    <name type="common">Quinoa</name>
    <dbReference type="NCBI Taxonomy" id="63459"/>
    <lineage>
        <taxon>Eukaryota</taxon>
        <taxon>Viridiplantae</taxon>
        <taxon>Streptophyta</taxon>
        <taxon>Embryophyta</taxon>
        <taxon>Tracheophyta</taxon>
        <taxon>Spermatophyta</taxon>
        <taxon>Magnoliopsida</taxon>
        <taxon>eudicotyledons</taxon>
        <taxon>Gunneridae</taxon>
        <taxon>Pentapetalae</taxon>
        <taxon>Caryophyllales</taxon>
        <taxon>Chenopodiaceae</taxon>
        <taxon>Chenopodioideae</taxon>
        <taxon>Atripliceae</taxon>
        <taxon>Chenopodium</taxon>
    </lineage>
</organism>
<dbReference type="InterPro" id="IPR036249">
    <property type="entry name" value="Thioredoxin-like_sf"/>
</dbReference>
<dbReference type="GO" id="GO:0006749">
    <property type="term" value="P:glutathione metabolic process"/>
    <property type="evidence" value="ECO:0007669"/>
    <property type="project" value="TreeGrafter"/>
</dbReference>
<evidence type="ECO:0000256" key="2">
    <source>
        <dbReference type="ARBA" id="ARBA00012452"/>
    </source>
</evidence>
<dbReference type="PROSITE" id="PS50404">
    <property type="entry name" value="GST_NTER"/>
    <property type="match status" value="1"/>
</dbReference>
<dbReference type="KEGG" id="cqi:110727753"/>
<proteinExistence type="inferred from homology"/>
<dbReference type="SUPFAM" id="SSF52833">
    <property type="entry name" value="Thioredoxin-like"/>
    <property type="match status" value="1"/>
</dbReference>
<evidence type="ECO:0000256" key="3">
    <source>
        <dbReference type="ARBA" id="ARBA00022679"/>
    </source>
</evidence>
<dbReference type="Gene3D" id="3.40.30.10">
    <property type="entry name" value="Glutaredoxin"/>
    <property type="match status" value="1"/>
</dbReference>
<dbReference type="FunFam" id="3.40.30.10:FF:000016">
    <property type="entry name" value="Glutathione S-transferase F2"/>
    <property type="match status" value="1"/>
</dbReference>
<keyword evidence="3" id="KW-0808">Transferase</keyword>
<protein>
    <recommendedName>
        <fullName evidence="2">glutathione transferase</fullName>
        <ecNumber evidence="2">2.5.1.18</ecNumber>
    </recommendedName>
</protein>
<feature type="domain" description="GST C-terminal" evidence="6">
    <location>
        <begin position="91"/>
        <end position="218"/>
    </location>
</feature>
<dbReference type="InterPro" id="IPR010987">
    <property type="entry name" value="Glutathione-S-Trfase_C-like"/>
</dbReference>
<dbReference type="AlphaFoldDB" id="A0A803L9S1"/>
<dbReference type="GO" id="GO:0043295">
    <property type="term" value="F:glutathione binding"/>
    <property type="evidence" value="ECO:0007669"/>
    <property type="project" value="TreeGrafter"/>
</dbReference>
<dbReference type="OMA" id="SAKMEAW"/>
<dbReference type="PROSITE" id="PS50405">
    <property type="entry name" value="GST_CTER"/>
    <property type="match status" value="1"/>
</dbReference>
<dbReference type="SMR" id="A0A803L9S1"/>
<dbReference type="FunFam" id="1.20.1050.10:FF:000004">
    <property type="entry name" value="Glutathione S-transferase F2"/>
    <property type="match status" value="1"/>
</dbReference>
<dbReference type="Proteomes" id="UP000596660">
    <property type="component" value="Unplaced"/>
</dbReference>
<dbReference type="InterPro" id="IPR004045">
    <property type="entry name" value="Glutathione_S-Trfase_N"/>
</dbReference>
<dbReference type="RefSeq" id="XP_021763022.1">
    <property type="nucleotide sequence ID" value="XM_021907330.1"/>
</dbReference>
<dbReference type="Pfam" id="PF02798">
    <property type="entry name" value="GST_N"/>
    <property type="match status" value="1"/>
</dbReference>
<evidence type="ECO:0000256" key="4">
    <source>
        <dbReference type="ARBA" id="ARBA00047960"/>
    </source>
</evidence>
<dbReference type="OrthoDB" id="422574at2759"/>
<dbReference type="SUPFAM" id="SSF47616">
    <property type="entry name" value="GST C-terminal domain-like"/>
    <property type="match status" value="1"/>
</dbReference>
<evidence type="ECO:0000313" key="7">
    <source>
        <dbReference type="EnsemblPlants" id="AUR62008610-RA:cds"/>
    </source>
</evidence>
<dbReference type="PANTHER" id="PTHR43900">
    <property type="entry name" value="GLUTATHIONE S-TRANSFERASE RHO"/>
    <property type="match status" value="1"/>
</dbReference>
<dbReference type="GO" id="GO:0004364">
    <property type="term" value="F:glutathione transferase activity"/>
    <property type="evidence" value="ECO:0007669"/>
    <property type="project" value="UniProtKB-EC"/>
</dbReference>
<dbReference type="GO" id="GO:0005737">
    <property type="term" value="C:cytoplasm"/>
    <property type="evidence" value="ECO:0007669"/>
    <property type="project" value="TreeGrafter"/>
</dbReference>